<feature type="compositionally biased region" description="Low complexity" evidence="11">
    <location>
        <begin position="891"/>
        <end position="911"/>
    </location>
</feature>
<dbReference type="InterPro" id="IPR003609">
    <property type="entry name" value="Pan_app"/>
</dbReference>
<feature type="transmembrane region" description="Helical" evidence="12">
    <location>
        <begin position="2719"/>
        <end position="2742"/>
    </location>
</feature>
<dbReference type="PROSITE" id="PS50022">
    <property type="entry name" value="FA58C_3"/>
    <property type="match status" value="1"/>
</dbReference>
<dbReference type="Pfam" id="PF02010">
    <property type="entry name" value="REJ"/>
    <property type="match status" value="1"/>
</dbReference>
<feature type="transmembrane region" description="Helical" evidence="12">
    <location>
        <begin position="2259"/>
        <end position="2282"/>
    </location>
</feature>
<feature type="domain" description="PLAT" evidence="16">
    <location>
        <begin position="1864"/>
        <end position="1983"/>
    </location>
</feature>
<feature type="transmembrane region" description="Helical" evidence="12">
    <location>
        <begin position="2029"/>
        <end position="2048"/>
    </location>
</feature>
<dbReference type="InterPro" id="IPR003961">
    <property type="entry name" value="FN3_dom"/>
</dbReference>
<protein>
    <submittedName>
        <fullName evidence="21">PKDREJ protein</fullName>
    </submittedName>
</protein>
<dbReference type="InterPro" id="IPR016186">
    <property type="entry name" value="C-type_lectin-like/link_sf"/>
</dbReference>
<dbReference type="InterPro" id="IPR002889">
    <property type="entry name" value="WSC_carb-bd"/>
</dbReference>
<dbReference type="CDD" id="cd00063">
    <property type="entry name" value="FN3"/>
    <property type="match status" value="1"/>
</dbReference>
<dbReference type="Pfam" id="PF00754">
    <property type="entry name" value="F5_F8_type_C"/>
    <property type="match status" value="1"/>
</dbReference>
<dbReference type="InterPro" id="IPR001024">
    <property type="entry name" value="PLAT/LH2_dom"/>
</dbReference>
<dbReference type="CDD" id="cd00057">
    <property type="entry name" value="FA58C"/>
    <property type="match status" value="1"/>
</dbReference>
<dbReference type="GO" id="GO:0005262">
    <property type="term" value="F:calcium channel activity"/>
    <property type="evidence" value="ECO:0007669"/>
    <property type="project" value="TreeGrafter"/>
</dbReference>
<comment type="caution">
    <text evidence="10">Lacks conserved residue(s) required for the propagation of feature annotation.</text>
</comment>
<dbReference type="Proteomes" id="UP000838412">
    <property type="component" value="Chromosome 3"/>
</dbReference>
<dbReference type="InterPro" id="IPR051223">
    <property type="entry name" value="Polycystin"/>
</dbReference>
<feature type="domain" description="WSC" evidence="20">
    <location>
        <begin position="406"/>
        <end position="496"/>
    </location>
</feature>
<evidence type="ECO:0000256" key="1">
    <source>
        <dbReference type="ARBA" id="ARBA00004141"/>
    </source>
</evidence>
<feature type="domain" description="C-type lectin" evidence="15">
    <location>
        <begin position="202"/>
        <end position="315"/>
    </location>
</feature>
<dbReference type="Gene3D" id="2.60.60.20">
    <property type="entry name" value="PLAT/LH2 domain"/>
    <property type="match status" value="1"/>
</dbReference>
<feature type="region of interest" description="Disordered" evidence="11">
    <location>
        <begin position="2840"/>
        <end position="2861"/>
    </location>
</feature>
<evidence type="ECO:0000259" key="17">
    <source>
        <dbReference type="PROSITE" id="PS50221"/>
    </source>
</evidence>
<dbReference type="Pfam" id="PF01825">
    <property type="entry name" value="GPS"/>
    <property type="match status" value="1"/>
</dbReference>
<dbReference type="SUPFAM" id="SSF49265">
    <property type="entry name" value="Fibronectin type III"/>
    <property type="match status" value="2"/>
</dbReference>
<feature type="transmembrane region" description="Helical" evidence="12">
    <location>
        <begin position="2781"/>
        <end position="2802"/>
    </location>
</feature>
<dbReference type="PROSITE" id="PS50041">
    <property type="entry name" value="C_TYPE_LECTIN_2"/>
    <property type="match status" value="1"/>
</dbReference>
<dbReference type="PROSITE" id="PS50095">
    <property type="entry name" value="PLAT"/>
    <property type="match status" value="1"/>
</dbReference>
<dbReference type="SMART" id="SM00034">
    <property type="entry name" value="CLECT"/>
    <property type="match status" value="1"/>
</dbReference>
<dbReference type="InterPro" id="IPR016187">
    <property type="entry name" value="CTDL_fold"/>
</dbReference>
<reference evidence="21" key="1">
    <citation type="submission" date="2022-01" db="EMBL/GenBank/DDBJ databases">
        <authorList>
            <person name="Braso-Vives M."/>
        </authorList>
    </citation>
    <scope>NUCLEOTIDE SEQUENCE</scope>
</reference>
<feature type="region of interest" description="Disordered" evidence="11">
    <location>
        <begin position="883"/>
        <end position="911"/>
    </location>
</feature>
<comment type="similarity">
    <text evidence="3">Belongs to the neurexin family.</text>
</comment>
<dbReference type="Pfam" id="PF01477">
    <property type="entry name" value="PLAT"/>
    <property type="match status" value="1"/>
</dbReference>
<dbReference type="InterPro" id="IPR002859">
    <property type="entry name" value="PKD/REJ-like"/>
</dbReference>
<proteinExistence type="inferred from homology"/>
<dbReference type="Gene3D" id="2.60.40.10">
    <property type="entry name" value="Immunoglobulins"/>
    <property type="match status" value="1"/>
</dbReference>
<keyword evidence="22" id="KW-1185">Reference proteome</keyword>
<dbReference type="CDD" id="cd01099">
    <property type="entry name" value="PAN_AP_HGF"/>
    <property type="match status" value="1"/>
</dbReference>
<dbReference type="SUPFAM" id="SSF49723">
    <property type="entry name" value="Lipase/lipooxygenase domain (PLAT/LH2 domain)"/>
    <property type="match status" value="1"/>
</dbReference>
<dbReference type="Gene3D" id="2.60.120.260">
    <property type="entry name" value="Galactose-binding domain-like"/>
    <property type="match status" value="1"/>
</dbReference>
<dbReference type="InterPro" id="IPR036392">
    <property type="entry name" value="PLAT/LH2_dom_sf"/>
</dbReference>
<feature type="signal peptide" evidence="13">
    <location>
        <begin position="1"/>
        <end position="26"/>
    </location>
</feature>
<dbReference type="PROSITE" id="PS51212">
    <property type="entry name" value="WSC"/>
    <property type="match status" value="1"/>
</dbReference>
<evidence type="ECO:0000313" key="21">
    <source>
        <dbReference type="EMBL" id="CAH1258630.1"/>
    </source>
</evidence>
<feature type="domain" description="GAIN-B" evidence="17">
    <location>
        <begin position="1681"/>
        <end position="1804"/>
    </location>
</feature>
<feature type="domain" description="Apple" evidence="19">
    <location>
        <begin position="321"/>
        <end position="404"/>
    </location>
</feature>
<keyword evidence="7 12" id="KW-0472">Membrane</keyword>
<dbReference type="PROSITE" id="PS50853">
    <property type="entry name" value="FN3"/>
    <property type="match status" value="1"/>
</dbReference>
<dbReference type="Gene3D" id="3.50.4.10">
    <property type="entry name" value="Hepatocyte Growth Factor"/>
    <property type="match status" value="1"/>
</dbReference>
<dbReference type="Gene3D" id="1.10.287.70">
    <property type="match status" value="1"/>
</dbReference>
<evidence type="ECO:0000259" key="19">
    <source>
        <dbReference type="PROSITE" id="PS50948"/>
    </source>
</evidence>
<dbReference type="SMART" id="SM00303">
    <property type="entry name" value="GPS"/>
    <property type="match status" value="1"/>
</dbReference>
<keyword evidence="5 13" id="KW-0732">Signal</keyword>
<keyword evidence="4 12" id="KW-0812">Transmembrane</keyword>
<keyword evidence="6 12" id="KW-1133">Transmembrane helix</keyword>
<dbReference type="GO" id="GO:0050982">
    <property type="term" value="P:detection of mechanical stimulus"/>
    <property type="evidence" value="ECO:0007669"/>
    <property type="project" value="TreeGrafter"/>
</dbReference>
<dbReference type="FunFam" id="2.60.60.20:FF:000022">
    <property type="entry name" value="Uncharacterized protein"/>
    <property type="match status" value="1"/>
</dbReference>
<feature type="compositionally biased region" description="Acidic residues" evidence="11">
    <location>
        <begin position="2161"/>
        <end position="2171"/>
    </location>
</feature>
<dbReference type="GO" id="GO:0016020">
    <property type="term" value="C:membrane"/>
    <property type="evidence" value="ECO:0007669"/>
    <property type="project" value="UniProtKB-SubCell"/>
</dbReference>
<dbReference type="FunFam" id="2.60.120.260:FF:000016">
    <property type="entry name" value="Contactin-associated protein-like 4 isoform 1"/>
    <property type="match status" value="1"/>
</dbReference>
<feature type="domain" description="F5/8 type C" evidence="14">
    <location>
        <begin position="29"/>
        <end position="185"/>
    </location>
</feature>
<dbReference type="Pfam" id="PF20519">
    <property type="entry name" value="Polycystin_dom"/>
    <property type="match status" value="1"/>
</dbReference>
<feature type="compositionally biased region" description="Basic and acidic residues" evidence="11">
    <location>
        <begin position="2188"/>
        <end position="2204"/>
    </location>
</feature>
<dbReference type="InterPro" id="IPR003915">
    <property type="entry name" value="PKD_2"/>
</dbReference>
<dbReference type="InterPro" id="IPR013122">
    <property type="entry name" value="PKD1_2_channel"/>
</dbReference>
<dbReference type="PROSITE" id="PS50231">
    <property type="entry name" value="RICIN_B_LECTIN"/>
    <property type="match status" value="1"/>
</dbReference>
<dbReference type="PRINTS" id="PR01433">
    <property type="entry name" value="POLYCYSTIN2"/>
</dbReference>
<dbReference type="SMART" id="SM00231">
    <property type="entry name" value="FA58C"/>
    <property type="match status" value="1"/>
</dbReference>
<feature type="transmembrane region" description="Helical" evidence="12">
    <location>
        <begin position="2630"/>
        <end position="2648"/>
    </location>
</feature>
<evidence type="ECO:0000256" key="11">
    <source>
        <dbReference type="SAM" id="MobiDB-lite"/>
    </source>
</evidence>
<dbReference type="Pfam" id="PF08016">
    <property type="entry name" value="PKD_channel"/>
    <property type="match status" value="1"/>
</dbReference>
<dbReference type="SUPFAM" id="SSF57414">
    <property type="entry name" value="Hairpin loop containing domain-like"/>
    <property type="match status" value="1"/>
</dbReference>
<evidence type="ECO:0000256" key="5">
    <source>
        <dbReference type="ARBA" id="ARBA00022729"/>
    </source>
</evidence>
<evidence type="ECO:0000256" key="3">
    <source>
        <dbReference type="ARBA" id="ARBA00010241"/>
    </source>
</evidence>
<dbReference type="InterPro" id="IPR000203">
    <property type="entry name" value="GPS"/>
</dbReference>
<dbReference type="Pfam" id="PF00041">
    <property type="entry name" value="fn3"/>
    <property type="match status" value="1"/>
</dbReference>
<dbReference type="GO" id="GO:0005509">
    <property type="term" value="F:calcium ion binding"/>
    <property type="evidence" value="ECO:0007669"/>
    <property type="project" value="InterPro"/>
</dbReference>
<feature type="region of interest" description="Disordered" evidence="11">
    <location>
        <begin position="2122"/>
        <end position="2204"/>
    </location>
</feature>
<dbReference type="EMBL" id="OV696688">
    <property type="protein sequence ID" value="CAH1258630.1"/>
    <property type="molecule type" value="Genomic_DNA"/>
</dbReference>
<evidence type="ECO:0000256" key="9">
    <source>
        <dbReference type="ARBA" id="ARBA00023180"/>
    </source>
</evidence>
<evidence type="ECO:0000259" key="15">
    <source>
        <dbReference type="PROSITE" id="PS50041"/>
    </source>
</evidence>
<feature type="transmembrane region" description="Helical" evidence="12">
    <location>
        <begin position="2068"/>
        <end position="2089"/>
    </location>
</feature>
<evidence type="ECO:0000256" key="8">
    <source>
        <dbReference type="ARBA" id="ARBA00023157"/>
    </source>
</evidence>
<dbReference type="Gene3D" id="2.60.220.50">
    <property type="match status" value="1"/>
</dbReference>
<evidence type="ECO:0000313" key="22">
    <source>
        <dbReference type="Proteomes" id="UP000838412"/>
    </source>
</evidence>
<evidence type="ECO:0000259" key="20">
    <source>
        <dbReference type="PROSITE" id="PS51212"/>
    </source>
</evidence>
<dbReference type="CDD" id="cd23415">
    <property type="entry name" value="beta-trefoil_Ricin_AH"/>
    <property type="match status" value="1"/>
</dbReference>
<evidence type="ECO:0000256" key="4">
    <source>
        <dbReference type="ARBA" id="ARBA00022692"/>
    </source>
</evidence>
<dbReference type="PROSITE" id="PS50221">
    <property type="entry name" value="GAIN_B"/>
    <property type="match status" value="1"/>
</dbReference>
<evidence type="ECO:0000259" key="14">
    <source>
        <dbReference type="PROSITE" id="PS50022"/>
    </source>
</evidence>
<organism evidence="21 22">
    <name type="scientific">Branchiostoma lanceolatum</name>
    <name type="common">Common lancelet</name>
    <name type="synonym">Amphioxus lanceolatum</name>
    <dbReference type="NCBI Taxonomy" id="7740"/>
    <lineage>
        <taxon>Eukaryota</taxon>
        <taxon>Metazoa</taxon>
        <taxon>Chordata</taxon>
        <taxon>Cephalochordata</taxon>
        <taxon>Leptocardii</taxon>
        <taxon>Amphioxiformes</taxon>
        <taxon>Branchiostomatidae</taxon>
        <taxon>Branchiostoma</taxon>
    </lineage>
</organism>
<dbReference type="InterPro" id="IPR001304">
    <property type="entry name" value="C-type_lectin-like"/>
</dbReference>
<dbReference type="InterPro" id="IPR008979">
    <property type="entry name" value="Galactose-bd-like_sf"/>
</dbReference>
<dbReference type="Pfam" id="PF01822">
    <property type="entry name" value="WSC"/>
    <property type="match status" value="1"/>
</dbReference>
<keyword evidence="9" id="KW-0325">Glycoprotein</keyword>
<dbReference type="SUPFAM" id="SSF49785">
    <property type="entry name" value="Galactose-binding domain-like"/>
    <property type="match status" value="1"/>
</dbReference>
<dbReference type="FunFam" id="1.10.287.70:FF:000086">
    <property type="entry name" value="Polycystic kidney disease 2"/>
    <property type="match status" value="1"/>
</dbReference>
<feature type="transmembrane region" description="Helical" evidence="12">
    <location>
        <begin position="2679"/>
        <end position="2699"/>
    </location>
</feature>
<evidence type="ECO:0000256" key="10">
    <source>
        <dbReference type="PROSITE-ProRule" id="PRU00152"/>
    </source>
</evidence>
<dbReference type="Pfam" id="PF00024">
    <property type="entry name" value="PAN_1"/>
    <property type="match status" value="1"/>
</dbReference>
<keyword evidence="8" id="KW-1015">Disulfide bond</keyword>
<dbReference type="PROSITE" id="PS50948">
    <property type="entry name" value="PAN"/>
    <property type="match status" value="1"/>
</dbReference>
<dbReference type="InterPro" id="IPR036116">
    <property type="entry name" value="FN3_sf"/>
</dbReference>
<accession>A0A8J9ZSA2</accession>
<feature type="transmembrane region" description="Helical" evidence="12">
    <location>
        <begin position="1819"/>
        <end position="1839"/>
    </location>
</feature>
<evidence type="ECO:0000256" key="2">
    <source>
        <dbReference type="ARBA" id="ARBA00007200"/>
    </source>
</evidence>
<dbReference type="CDD" id="cd00037">
    <property type="entry name" value="CLECT"/>
    <property type="match status" value="1"/>
</dbReference>
<dbReference type="PANTHER" id="PTHR10877:SF194">
    <property type="entry name" value="LOCATION OF VULVA DEFECTIVE 1"/>
    <property type="match status" value="1"/>
</dbReference>
<feature type="domain" description="Fibronectin type-III" evidence="18">
    <location>
        <begin position="741"/>
        <end position="834"/>
    </location>
</feature>
<evidence type="ECO:0000256" key="12">
    <source>
        <dbReference type="SAM" id="Phobius"/>
    </source>
</evidence>
<evidence type="ECO:0000256" key="7">
    <source>
        <dbReference type="ARBA" id="ARBA00023136"/>
    </source>
</evidence>
<dbReference type="Gene3D" id="3.10.100.10">
    <property type="entry name" value="Mannose-Binding Protein A, subunit A"/>
    <property type="match status" value="1"/>
</dbReference>
<dbReference type="InterPro" id="IPR000421">
    <property type="entry name" value="FA58C"/>
</dbReference>
<comment type="similarity">
    <text evidence="2">Belongs to the polycystin family.</text>
</comment>
<dbReference type="InterPro" id="IPR057244">
    <property type="entry name" value="GAIN_B"/>
</dbReference>
<feature type="transmembrane region" description="Helical" evidence="12">
    <location>
        <begin position="2216"/>
        <end position="2239"/>
    </location>
</feature>
<dbReference type="SMART" id="SM00308">
    <property type="entry name" value="LH2"/>
    <property type="match status" value="1"/>
</dbReference>
<dbReference type="Pfam" id="PF00059">
    <property type="entry name" value="Lectin_C"/>
    <property type="match status" value="1"/>
</dbReference>
<dbReference type="InterPro" id="IPR046791">
    <property type="entry name" value="Polycystin_dom"/>
</dbReference>
<dbReference type="OrthoDB" id="444119at2759"/>
<evidence type="ECO:0000256" key="13">
    <source>
        <dbReference type="SAM" id="SignalP"/>
    </source>
</evidence>
<dbReference type="InterPro" id="IPR013783">
    <property type="entry name" value="Ig-like_fold"/>
</dbReference>
<feature type="chain" id="PRO_5035477752" evidence="13">
    <location>
        <begin position="27"/>
        <end position="2887"/>
    </location>
</feature>
<evidence type="ECO:0000256" key="6">
    <source>
        <dbReference type="ARBA" id="ARBA00022989"/>
    </source>
</evidence>
<dbReference type="PANTHER" id="PTHR10877">
    <property type="entry name" value="POLYCYSTIN FAMILY MEMBER"/>
    <property type="match status" value="1"/>
</dbReference>
<sequence length="2887" mass="319804">MAMFLKKVRLTIVILFISGFGSDAEAFLCYAPLGMAEGQISDCEITASSRFDYFRAPSRARLNGGWETGGYAGAWCATAQDSDPWIQVTFSGREVNVTAVVLQGRQDQDQWVTSFRVQYSADCQTWNTYTDAGSNEVQPGVSDRNTAKVVTLSSAVTARCVRINPAAWVGGPEACACLRFELLGCTVREFAEDDCPPGYTAHGPYCYKAFTDAKTYDGAKAACATGSKGGELIIIRDTATQQFVESLRPDPTQPYWIGLDDITTEGRWVYSDGQPLGTMNKWGSGEPTSADCAYMSPAGTWGATSCGQTKHYICQADSRTCANTYLQHFLPIPGFRNTAPAQTLAHTPGAPPEVCAEACISAGSCRSFDDNASSGQCRTSSENRISSPASIVQDAGSTLYELRYNNAGYQGCYKDQEWPDRDIGYNTTVSTLNECISHCRGKCKSFAAMQGRDLCFCSNYYGRHGEANAWECNIDCRNETQRKCGGNLRSSIYAADRWTPAMMLESLVGFQCLSVNASGSTFTPGYRSCVRDDIRVHWDWKGGVGQLQNRYTGRCLANCNGQVCMMTCTTSYTALQAWVCSGTCIVSKAAAIAGLADRYLTLNGDGTLRLSAMCSNPGDVQARWRVFGSPNKPACQADKSSPNDAESNCGKVVCGVDWYEVMWPMYTPGVGDDPPTSFTLVVFPANYELNHWRIAEVPPTNNSYFMGGLSLGEKYHVIITANRPGKVGAAILKDIELKPDPPGDPHVVKTTSSSICVLWNDSTAIMEGYRVDYFPVGGSADTIRTVDVPPTTTVVELTGLLTGQQYNATLVTTGLYSVNSVPESVAGETHTLKVKISGGDGRALGNRRPYLMDAESETYDANDPNVTSNYVFKWYCKKLVSTTTTPPPATPTTNTTMTPTPSTDASAASSTSAATTSSYFNTTSALYFNTTMYNATTPSMSTSTPMTSRHTQKVVNTTPVRYQDGIAVVHSHCETGDYELLWKGDAKIYLDTYDLEPNTTYVIKVAASKELVHPRGYTYIGEESFEQNVFIVEGDPPMMSINCIRNCKWAVDVTESLALRGNCTSCEKNSELTYGWRLFREVNSTIEEIHDWNSLTSTGKKTSSLAIKADQWDARAVYRLRLNGFPPDGLPPGFIEIRYPTSPPLYTLDCVMIPDKGMLYETNFSASCELTGWTGELEPRLTYEFTSEVNAQVTHLASVTRMSKFTVPLELLAGDPASACAVLINVQGHTGGVLRANTTISPQVIPPIQTHAGNCRHVFERMCEIQALLLAEEYKPALLAVERLITYFNFLQNHIGTDSRAALNSYGLTAAVNQILASTDITDINSTCIGDGSSDTPWGAAITFPDNWLNITTVDGVISALSVPITATGSNGKLEEFYEYARSATAKMVMVAQNSMRGPTLLKRAADSIKALIDGKVSLDAQKQAVTSAEAMAGELLSLGSNDYKQNMAAVGGLQQGLNSLMGSARSTPSDDQTEEQAEHAKKATNAVTSATTTLGTVVLNHRLPGEPSVGFQYDNFGVAFQKRYSESVGSEGFAASEGSVSLPKSEDSMKSSDEALNTKFMNFNENPFDWDNTSKIVTKVVSLDLTSETGGAFKVKDTANDISIFVGNDADPPEPRLVTRNISEPGKSEMLYHEITVPYNSCAIFTAFVPFNRTVPFQAYVKYGQVPTEDDYNFTATIPPGLNFSDCHLGLEYRREDWKNYIVSFQDIAKNGTYYLGLKEINQTDDCGPGYVYGADLEENTTTVSYDFLTITPTCRYWDAGEEKWDSQGCRVGPLTTMTKTHCLCNHLTAFAGEILVAPNTIDFSTVFAKFANLGDNAAVFATVLTMYAIYFIVVYWARRADKKDVVKWSCAPLLDNRPGHRYWYKITVYTGVWNGAATKSRVGINVVGETGKTGPRVLEDGKRQLFTRGSICHMAMATEESLGPLVNIRLWHDNSGKGEHGSWFCDRVVIQDLETNERWFFICQRWLGVEHEDGRVDRVLPVASKDEVVSFSNLFQDKTRQDITDGHIWFSVVSRPTRSHFTRVQRASCCLSLIFCTMIASAMFYQKSEGGNTIKLGPFVFSVTSFMVSIQSTFIVFPVNLAVVLFFKKSRPLPEGEKECTCCMKCCCCKKQNKVEEKYTTEDEEVGLETVSSNVPKDDDESRAEGSELTAVPLATEERDLESDNESNEMDNSKEGEEEQEQGQGQEKEEKEETEEKKKEEKKEKKDEFIFPHWCVYFGWILTVGSALGCGFFIILYSMEWGPEKSNEWLGTILMSMFQSILVVQPIKVILLAALLSYIFRNKADVDQVGDTDTKVKPDEELLCAPPGTVEPPTIQEPTNDSSNEKFLEEARELRRKEIKAKEVMKEVFIHYLFVSSVFFLSYGDRDPTGFYVQDNLHGMFSGFEKVKNHKTMFKWLEGDFVNHLVGGKLGSKGYLSDNYSFRLGSARLHQVRYEPTTCMTSRVPYSPCKKDYSVLDQQETSYEPGWKRMNATKAKDLIETKKYTPWMFQETGDLFPYSGETTTYSSDGYFLHIGKSKNETEATIKDLKTHLWLDDFTKAVIIDIAVYNVNVNLFSVITFLAEYLVGGVVSARVTIKVIRLYSFVGDFGNTQIAMQVIFVVLFVYYLQREIKLIIKEKKAHFRSMWNWVDFLQSLLCISVIAMFAMREGLRMYTMSKFQKNPGRYISFRGMALYSDVFIGLIGALVFVATLKLLHLLRFNKRVAMLSAVINHAAKDLGLFSIILMTVLSNFTLVGMIVFGTQIKEFSGFIASLERLIAMLLGDLDFASMSAASPFLGPLFFFGFILLLVFLLLNMFVSIIDSGFGEVNGDESKMDADHEIVDFMWFKLKQALGIGMSRVDQDDDNKAPEDPPLPDGEVEEKLNLLQQRVDKMAEKLSNMDNGEEQ</sequence>
<dbReference type="SUPFAM" id="SSF56436">
    <property type="entry name" value="C-type lectin-like"/>
    <property type="match status" value="1"/>
</dbReference>
<comment type="subcellular location">
    <subcellularLocation>
        <location evidence="1">Membrane</location>
        <topology evidence="1">Multi-pass membrane protein</topology>
    </subcellularLocation>
</comment>
<evidence type="ECO:0000259" key="16">
    <source>
        <dbReference type="PROSITE" id="PS50095"/>
    </source>
</evidence>
<evidence type="ECO:0000259" key="18">
    <source>
        <dbReference type="PROSITE" id="PS50853"/>
    </source>
</evidence>
<dbReference type="InterPro" id="IPR046338">
    <property type="entry name" value="GAIN_dom_sf"/>
</dbReference>
<name>A0A8J9ZSA2_BRALA</name>
<gene>
    <name evidence="21" type="primary">PKDREJ</name>
    <name evidence="21" type="ORF">BLAG_LOCUS16134</name>
</gene>
<feature type="transmembrane region" description="Helical" evidence="12">
    <location>
        <begin position="2590"/>
        <end position="2609"/>
    </location>
</feature>